<dbReference type="EMBL" id="JACHXS010000011">
    <property type="protein sequence ID" value="MBB3224101.1"/>
    <property type="molecule type" value="Genomic_DNA"/>
</dbReference>
<dbReference type="PANTHER" id="PTHR43023:SF6">
    <property type="entry name" value="INTERMEMBRANE PHOSPHOLIPID TRANSPORT SYSTEM ATP-BINDING PROTEIN MLAF"/>
    <property type="match status" value="1"/>
</dbReference>
<evidence type="ECO:0000256" key="3">
    <source>
        <dbReference type="ARBA" id="ARBA00022741"/>
    </source>
</evidence>
<evidence type="ECO:0000313" key="7">
    <source>
        <dbReference type="EMBL" id="QCP14035.1"/>
    </source>
</evidence>
<keyword evidence="3" id="KW-0547">Nucleotide-binding</keyword>
<dbReference type="InterPro" id="IPR017871">
    <property type="entry name" value="ABC_transporter-like_CS"/>
</dbReference>
<evidence type="ECO:0000259" key="5">
    <source>
        <dbReference type="PROSITE" id="PS50893"/>
    </source>
</evidence>
<dbReference type="EMBL" id="CP040017">
    <property type="protein sequence ID" value="QCP14035.1"/>
    <property type="molecule type" value="Genomic_DNA"/>
</dbReference>
<dbReference type="GO" id="GO:0016887">
    <property type="term" value="F:ATP hydrolysis activity"/>
    <property type="evidence" value="ECO:0007669"/>
    <property type="project" value="InterPro"/>
</dbReference>
<sequence>MPTFSLASPGLAYPDILHPASRRRLTAQSARRDAFVELDGVGFAYQPGRPVLADLTLRFPRGKVTTILGGSGCGKTTLLRLIGGVHAPLSGRVLVDGETVDARDASRLQRLRRRMGVLFQFGALFTDLDVFENVAFPIREHTLLPAAVVRDLVLMKLNAVGLRGAAGLRIGEISGGMARRVALARAIALDPELIMYDEPFAGLDGVSMAVTARLIRTLNDATGATSLLVSHDVPESLGISDHVVLLGTQGRVLAQGTPDELLASADPETRQFLHGGADGPLRFHYPAPTLAADFGVPE</sequence>
<keyword evidence="2" id="KW-1003">Cell membrane</keyword>
<accession>A0A4P8HZY4</accession>
<dbReference type="SUPFAM" id="SSF52540">
    <property type="entry name" value="P-loop containing nucleoside triphosphate hydrolases"/>
    <property type="match status" value="1"/>
</dbReference>
<dbReference type="Pfam" id="PF00005">
    <property type="entry name" value="ABC_tran"/>
    <property type="match status" value="1"/>
</dbReference>
<reference evidence="7 8" key="1">
    <citation type="submission" date="2019-05" db="EMBL/GenBank/DDBJ databases">
        <title>Draft Genome Sequences of Six Type Strains of the Genus Massilia.</title>
        <authorList>
            <person name="Miess H."/>
            <person name="Frediansyhah A."/>
            <person name="Gross H."/>
        </authorList>
    </citation>
    <scope>NUCLEOTIDE SEQUENCE [LARGE SCALE GENOMIC DNA]</scope>
    <source>
        <strain evidence="7 8">DSMZ 26121</strain>
    </source>
</reference>
<dbReference type="AlphaFoldDB" id="A0A4P8HZY4"/>
<keyword evidence="8" id="KW-1185">Reference proteome</keyword>
<keyword evidence="4 6" id="KW-0067">ATP-binding</keyword>
<evidence type="ECO:0000256" key="4">
    <source>
        <dbReference type="ARBA" id="ARBA00022840"/>
    </source>
</evidence>
<feature type="domain" description="ABC transporter" evidence="5">
    <location>
        <begin position="36"/>
        <end position="274"/>
    </location>
</feature>
<evidence type="ECO:0000313" key="8">
    <source>
        <dbReference type="Proteomes" id="UP000298763"/>
    </source>
</evidence>
<keyword evidence="1" id="KW-0813">Transport</keyword>
<reference evidence="6 9" key="2">
    <citation type="submission" date="2020-08" db="EMBL/GenBank/DDBJ databases">
        <title>Genomic Encyclopedia of Type Strains, Phase III (KMG-III): the genomes of soil and plant-associated and newly described type strains.</title>
        <authorList>
            <person name="Whitman W."/>
        </authorList>
    </citation>
    <scope>NUCLEOTIDE SEQUENCE [LARGE SCALE GENOMIC DNA]</scope>
    <source>
        <strain evidence="6 9">CECT 7753</strain>
    </source>
</reference>
<dbReference type="GO" id="GO:0005524">
    <property type="term" value="F:ATP binding"/>
    <property type="evidence" value="ECO:0007669"/>
    <property type="project" value="UniProtKB-KW"/>
</dbReference>
<dbReference type="SMART" id="SM00382">
    <property type="entry name" value="AAA"/>
    <property type="match status" value="1"/>
</dbReference>
<dbReference type="PROSITE" id="PS50893">
    <property type="entry name" value="ABC_TRANSPORTER_2"/>
    <property type="match status" value="1"/>
</dbReference>
<dbReference type="Gene3D" id="3.40.50.300">
    <property type="entry name" value="P-loop containing nucleotide triphosphate hydrolases"/>
    <property type="match status" value="1"/>
</dbReference>
<dbReference type="InterPro" id="IPR003439">
    <property type="entry name" value="ABC_transporter-like_ATP-bd"/>
</dbReference>
<gene>
    <name evidence="7" type="ORF">FCL38_29180</name>
    <name evidence="6" type="ORF">FHS02_004960</name>
</gene>
<dbReference type="OrthoDB" id="9802264at2"/>
<name>A0A4P8HZY4_9BURK</name>
<dbReference type="InterPro" id="IPR027417">
    <property type="entry name" value="P-loop_NTPase"/>
</dbReference>
<dbReference type="PROSITE" id="PS00211">
    <property type="entry name" value="ABC_TRANSPORTER_1"/>
    <property type="match status" value="1"/>
</dbReference>
<evidence type="ECO:0000313" key="6">
    <source>
        <dbReference type="EMBL" id="MBB3224101.1"/>
    </source>
</evidence>
<evidence type="ECO:0000256" key="2">
    <source>
        <dbReference type="ARBA" id="ARBA00022475"/>
    </source>
</evidence>
<dbReference type="RefSeq" id="WP_137316810.1">
    <property type="nucleotide sequence ID" value="NZ_CP040017.1"/>
</dbReference>
<dbReference type="PANTHER" id="PTHR43023">
    <property type="entry name" value="PROTEIN TRIGALACTOSYLDIACYLGLYCEROL 3, CHLOROPLASTIC"/>
    <property type="match status" value="1"/>
</dbReference>
<dbReference type="InterPro" id="IPR003593">
    <property type="entry name" value="AAA+_ATPase"/>
</dbReference>
<dbReference type="Proteomes" id="UP000584325">
    <property type="component" value="Unassembled WGS sequence"/>
</dbReference>
<dbReference type="Proteomes" id="UP000298763">
    <property type="component" value="Chromosome"/>
</dbReference>
<evidence type="ECO:0000256" key="1">
    <source>
        <dbReference type="ARBA" id="ARBA00022448"/>
    </source>
</evidence>
<proteinExistence type="predicted"/>
<protein>
    <submittedName>
        <fullName evidence="7">ABC transporter ATP-binding protein</fullName>
    </submittedName>
    <submittedName>
        <fullName evidence="6">Phospholipid/cholesterol/gamma-HCH transport system ATP-binding protein</fullName>
    </submittedName>
</protein>
<evidence type="ECO:0000313" key="9">
    <source>
        <dbReference type="Proteomes" id="UP000584325"/>
    </source>
</evidence>
<dbReference type="CDD" id="cd03261">
    <property type="entry name" value="ABC_Org_Solvent_Resistant"/>
    <property type="match status" value="1"/>
</dbReference>
<organism evidence="6 9">
    <name type="scientific">Pseudoduganella umbonata</name>
    <dbReference type="NCBI Taxonomy" id="864828"/>
    <lineage>
        <taxon>Bacteria</taxon>
        <taxon>Pseudomonadati</taxon>
        <taxon>Pseudomonadota</taxon>
        <taxon>Betaproteobacteria</taxon>
        <taxon>Burkholderiales</taxon>
        <taxon>Oxalobacteraceae</taxon>
        <taxon>Telluria group</taxon>
        <taxon>Pseudoduganella</taxon>
    </lineage>
</organism>
<keyword evidence="2" id="KW-0472">Membrane</keyword>